<protein>
    <recommendedName>
        <fullName evidence="10">Carboxylic ester hydrolase</fullName>
        <ecNumber evidence="10">3.1.1.-</ecNumber>
    </recommendedName>
</protein>
<keyword evidence="5 10" id="KW-0732">Signal</keyword>
<comment type="catalytic activity">
    <reaction evidence="9">
        <text>feruloyl-polysaccharide + H2O = ferulate + polysaccharide.</text>
        <dbReference type="EC" id="3.1.1.73"/>
    </reaction>
</comment>
<feature type="signal peptide" evidence="10">
    <location>
        <begin position="1"/>
        <end position="22"/>
    </location>
</feature>
<keyword evidence="3" id="KW-0858">Xylan degradation</keyword>
<name>A0AAV9VS43_9PEZI</name>
<evidence type="ECO:0000313" key="11">
    <source>
        <dbReference type="EMBL" id="KAK6362789.1"/>
    </source>
</evidence>
<evidence type="ECO:0000256" key="2">
    <source>
        <dbReference type="ARBA" id="ARBA00022487"/>
    </source>
</evidence>
<evidence type="ECO:0000256" key="7">
    <source>
        <dbReference type="ARBA" id="ARBA00022837"/>
    </source>
</evidence>
<reference evidence="11 12" key="1">
    <citation type="submission" date="2019-10" db="EMBL/GenBank/DDBJ databases">
        <authorList>
            <person name="Palmer J.M."/>
        </authorList>
    </citation>
    <scope>NUCLEOTIDE SEQUENCE [LARGE SCALE GENOMIC DNA]</scope>
    <source>
        <strain evidence="11 12">TWF730</strain>
    </source>
</reference>
<dbReference type="GO" id="GO:0045493">
    <property type="term" value="P:xylan catabolic process"/>
    <property type="evidence" value="ECO:0007669"/>
    <property type="project" value="UniProtKB-KW"/>
</dbReference>
<dbReference type="AlphaFoldDB" id="A0AAV9VS43"/>
<evidence type="ECO:0000313" key="12">
    <source>
        <dbReference type="Proteomes" id="UP001373714"/>
    </source>
</evidence>
<keyword evidence="6 10" id="KW-0378">Hydrolase</keyword>
<evidence type="ECO:0000256" key="4">
    <source>
        <dbReference type="ARBA" id="ARBA00022723"/>
    </source>
</evidence>
<dbReference type="GO" id="GO:0046872">
    <property type="term" value="F:metal ion binding"/>
    <property type="evidence" value="ECO:0007669"/>
    <property type="project" value="UniProtKB-KW"/>
</dbReference>
<comment type="caution">
    <text evidence="11">The sequence shown here is derived from an EMBL/GenBank/DDBJ whole genome shotgun (WGS) entry which is preliminary data.</text>
</comment>
<keyword evidence="8" id="KW-1015">Disulfide bond</keyword>
<keyword evidence="2" id="KW-0719">Serine esterase</keyword>
<evidence type="ECO:0000256" key="3">
    <source>
        <dbReference type="ARBA" id="ARBA00022651"/>
    </source>
</evidence>
<evidence type="ECO:0000256" key="6">
    <source>
        <dbReference type="ARBA" id="ARBA00022801"/>
    </source>
</evidence>
<organism evidence="11 12">
    <name type="scientific">Orbilia blumenaviensis</name>
    <dbReference type="NCBI Taxonomy" id="1796055"/>
    <lineage>
        <taxon>Eukaryota</taxon>
        <taxon>Fungi</taxon>
        <taxon>Dikarya</taxon>
        <taxon>Ascomycota</taxon>
        <taxon>Pezizomycotina</taxon>
        <taxon>Orbiliomycetes</taxon>
        <taxon>Orbiliales</taxon>
        <taxon>Orbiliaceae</taxon>
        <taxon>Orbilia</taxon>
    </lineage>
</organism>
<keyword evidence="7" id="KW-0106">Calcium</keyword>
<evidence type="ECO:0000256" key="8">
    <source>
        <dbReference type="ARBA" id="ARBA00023157"/>
    </source>
</evidence>
<dbReference type="PANTHER" id="PTHR33938">
    <property type="entry name" value="FERULOYL ESTERASE B-RELATED"/>
    <property type="match status" value="1"/>
</dbReference>
<dbReference type="SUPFAM" id="SSF53474">
    <property type="entry name" value="alpha/beta-Hydrolases"/>
    <property type="match status" value="1"/>
</dbReference>
<evidence type="ECO:0000256" key="9">
    <source>
        <dbReference type="ARBA" id="ARBA00034075"/>
    </source>
</evidence>
<accession>A0AAV9VS43</accession>
<keyword evidence="3" id="KW-0119">Carbohydrate metabolism</keyword>
<gene>
    <name evidence="11" type="primary">FAEB-2_1</name>
    <name evidence="11" type="ORF">TWF730_000244</name>
</gene>
<dbReference type="Proteomes" id="UP001373714">
    <property type="component" value="Unassembled WGS sequence"/>
</dbReference>
<comment type="similarity">
    <text evidence="1 10">Belongs to the tannase family.</text>
</comment>
<dbReference type="EC" id="3.1.1.-" evidence="10"/>
<evidence type="ECO:0000256" key="10">
    <source>
        <dbReference type="RuleBase" id="RU361238"/>
    </source>
</evidence>
<sequence length="547" mass="59589">MKVDSFAVAAALIASSIPSVTATGGNNFTRRCGRLIQTFKNPNTKVLSSGYVTKGTNVTYPDIHPTCGQGWIVAQADMCRLSLNVTTSSTSNIIMEVWLPENWKSSGQRFAMTGNGGVGGCLTLSDLAFTTSLGFATVGHNNGHDGLSSLPFLNKPEVVRDFAWRATLVATQVGKAATNFFYQSSLAKSYYIGCSGGGRQGMKIAQDFPEEYDGIIAGDPAADFHRLVAGGLYYSYQTGPPTAATWLSLEQWKAVDAEVLAQCDTIDGVEDTVLEDPLRCNPRFETMLCGQLETWATHQCLTPAQVSAVEKIYSPVYGNKGRFVAPRFQPGNDQNLGFYLIYGSPSELGVEYLRYAIKNDASWNLPPTLDEFLDIMDDLLDNDPIGVSANNPNLTPLKNSGHKLLVYHGESDGYYSHENTLRLYEATARNMTLKAKQLDDFYRLFPISGLNHCGGGNGAWFFGASGQNGLGISGVDPNESLIMKMVSWVENGIAPETLRGYQVNPLTGRLEGAIRDHCRHPLKNTYKGVGDPLAPENWECKLGTKYP</sequence>
<dbReference type="EMBL" id="JAVHNS010000001">
    <property type="protein sequence ID" value="KAK6362789.1"/>
    <property type="molecule type" value="Genomic_DNA"/>
</dbReference>
<keyword evidence="12" id="KW-1185">Reference proteome</keyword>
<evidence type="ECO:0000256" key="1">
    <source>
        <dbReference type="ARBA" id="ARBA00006249"/>
    </source>
</evidence>
<dbReference type="Gene3D" id="3.40.50.1820">
    <property type="entry name" value="alpha/beta hydrolase"/>
    <property type="match status" value="1"/>
</dbReference>
<feature type="chain" id="PRO_5043091139" description="Carboxylic ester hydrolase" evidence="10">
    <location>
        <begin position="23"/>
        <end position="547"/>
    </location>
</feature>
<proteinExistence type="inferred from homology"/>
<dbReference type="InterPro" id="IPR029058">
    <property type="entry name" value="AB_hydrolase_fold"/>
</dbReference>
<dbReference type="GO" id="GO:0030600">
    <property type="term" value="F:feruloyl esterase activity"/>
    <property type="evidence" value="ECO:0007669"/>
    <property type="project" value="UniProtKB-EC"/>
</dbReference>
<evidence type="ECO:0000256" key="5">
    <source>
        <dbReference type="ARBA" id="ARBA00022729"/>
    </source>
</evidence>
<dbReference type="Pfam" id="PF07519">
    <property type="entry name" value="Tannase"/>
    <property type="match status" value="2"/>
</dbReference>
<keyword evidence="3" id="KW-0624">Polysaccharide degradation</keyword>
<keyword evidence="4" id="KW-0479">Metal-binding</keyword>
<dbReference type="InterPro" id="IPR011118">
    <property type="entry name" value="Tannase/feruloyl_esterase"/>
</dbReference>
<dbReference type="PANTHER" id="PTHR33938:SF15">
    <property type="entry name" value="FERULOYL ESTERASE B-RELATED"/>
    <property type="match status" value="1"/>
</dbReference>